<dbReference type="RefSeq" id="XP_018711211.1">
    <property type="nucleotide sequence ID" value="XM_018856106.1"/>
</dbReference>
<dbReference type="Proteomes" id="UP000092555">
    <property type="component" value="Unassembled WGS sequence"/>
</dbReference>
<comment type="caution">
    <text evidence="1">The sequence shown here is derived from an EMBL/GenBank/DDBJ whole genome shotgun (WGS) entry which is preliminary data.</text>
</comment>
<sequence>MNHAYELVLVLVRPFQTISSLIHDYKYLVTEALTDLRMQSGNLFFPCTVGHPANQAFLATRTISVQQKILAWQSAYHTCAAPHLNQRLSKRTDLEPGHQPESH</sequence>
<accession>A0A1A0H994</accession>
<proteinExistence type="predicted"/>
<evidence type="ECO:0000313" key="2">
    <source>
        <dbReference type="Proteomes" id="UP000092555"/>
    </source>
</evidence>
<dbReference type="AlphaFoldDB" id="A0A1A0H994"/>
<dbReference type="EMBL" id="LXTC01000004">
    <property type="protein sequence ID" value="OBA20689.1"/>
    <property type="molecule type" value="Genomic_DNA"/>
</dbReference>
<dbReference type="GeneID" id="30029082"/>
<protein>
    <submittedName>
        <fullName evidence="1">Uncharacterized protein</fullName>
    </submittedName>
</protein>
<evidence type="ECO:0000313" key="1">
    <source>
        <dbReference type="EMBL" id="OBA20689.1"/>
    </source>
</evidence>
<organism evidence="1 2">
    <name type="scientific">Metschnikowia bicuspidata var. bicuspidata NRRL YB-4993</name>
    <dbReference type="NCBI Taxonomy" id="869754"/>
    <lineage>
        <taxon>Eukaryota</taxon>
        <taxon>Fungi</taxon>
        <taxon>Dikarya</taxon>
        <taxon>Ascomycota</taxon>
        <taxon>Saccharomycotina</taxon>
        <taxon>Pichiomycetes</taxon>
        <taxon>Metschnikowiaceae</taxon>
        <taxon>Metschnikowia</taxon>
    </lineage>
</organism>
<name>A0A1A0H994_9ASCO</name>
<gene>
    <name evidence="1" type="ORF">METBIDRAFT_32651</name>
</gene>
<keyword evidence="2" id="KW-1185">Reference proteome</keyword>
<reference evidence="1 2" key="1">
    <citation type="submission" date="2016-05" db="EMBL/GenBank/DDBJ databases">
        <title>Comparative genomics of biotechnologically important yeasts.</title>
        <authorList>
            <consortium name="DOE Joint Genome Institute"/>
            <person name="Riley R."/>
            <person name="Haridas S."/>
            <person name="Wolfe K.H."/>
            <person name="Lopes M.R."/>
            <person name="Hittinger C.T."/>
            <person name="Goker M."/>
            <person name="Salamov A."/>
            <person name="Wisecaver J."/>
            <person name="Long T.M."/>
            <person name="Aerts A.L."/>
            <person name="Barry K."/>
            <person name="Choi C."/>
            <person name="Clum A."/>
            <person name="Coughlan A.Y."/>
            <person name="Deshpande S."/>
            <person name="Douglass A.P."/>
            <person name="Hanson S.J."/>
            <person name="Klenk H.-P."/>
            <person name="LaButti K."/>
            <person name="Lapidus A."/>
            <person name="Lindquist E."/>
            <person name="Lipzen A."/>
            <person name="Meier-kolthoff J.P."/>
            <person name="Ohm R.A."/>
            <person name="Otillar R.P."/>
            <person name="Pangilinan J."/>
            <person name="Peng Y."/>
            <person name="Rokas A."/>
            <person name="Rosa C.A."/>
            <person name="Scheuner C."/>
            <person name="Sibirny A.A."/>
            <person name="Slot J.C."/>
            <person name="Stielow J.B."/>
            <person name="Sun H."/>
            <person name="Kurtzman C.P."/>
            <person name="Blackwell M."/>
            <person name="Grigoriev I.V."/>
            <person name="Jeffries T.W."/>
        </authorList>
    </citation>
    <scope>NUCLEOTIDE SEQUENCE [LARGE SCALE GENOMIC DNA]</scope>
    <source>
        <strain evidence="1 2">NRRL YB-4993</strain>
    </source>
</reference>